<proteinExistence type="predicted"/>
<keyword evidence="3" id="KW-1185">Reference proteome</keyword>
<evidence type="ECO:0000256" key="1">
    <source>
        <dbReference type="SAM" id="MobiDB-lite"/>
    </source>
</evidence>
<feature type="region of interest" description="Disordered" evidence="1">
    <location>
        <begin position="61"/>
        <end position="85"/>
    </location>
</feature>
<dbReference type="EMBL" id="KV417272">
    <property type="protein sequence ID" value="KZO99533.1"/>
    <property type="molecule type" value="Genomic_DNA"/>
</dbReference>
<protein>
    <submittedName>
        <fullName evidence="2">Uncharacterized protein</fullName>
    </submittedName>
</protein>
<reference evidence="2 3" key="1">
    <citation type="journal article" date="2016" name="Mol. Biol. Evol.">
        <title>Comparative Genomics of Early-Diverging Mushroom-Forming Fungi Provides Insights into the Origins of Lignocellulose Decay Capabilities.</title>
        <authorList>
            <person name="Nagy L.G."/>
            <person name="Riley R."/>
            <person name="Tritt A."/>
            <person name="Adam C."/>
            <person name="Daum C."/>
            <person name="Floudas D."/>
            <person name="Sun H."/>
            <person name="Yadav J.S."/>
            <person name="Pangilinan J."/>
            <person name="Larsson K.H."/>
            <person name="Matsuura K."/>
            <person name="Barry K."/>
            <person name="Labutti K."/>
            <person name="Kuo R."/>
            <person name="Ohm R.A."/>
            <person name="Bhattacharya S.S."/>
            <person name="Shirouzu T."/>
            <person name="Yoshinaga Y."/>
            <person name="Martin F.M."/>
            <person name="Grigoriev I.V."/>
            <person name="Hibbett D.S."/>
        </authorList>
    </citation>
    <scope>NUCLEOTIDE SEQUENCE [LARGE SCALE GENOMIC DNA]</scope>
    <source>
        <strain evidence="2 3">TUFC12733</strain>
    </source>
</reference>
<feature type="region of interest" description="Disordered" evidence="1">
    <location>
        <begin position="143"/>
        <end position="172"/>
    </location>
</feature>
<name>A0A167Q8X3_CALVF</name>
<sequence>MNTQLLRKPFSSSRPLLPISAFCSPCGAAHCHCVTITDVVVVCSCPAAELSPARQFSWEQAQPRRVTLQHPEGTTTAPRRQHQQRQIANPSSAFLRLSTFCHHSFRCIFVLSPERLLGHVPLYHSSAGSGAIFSTVLRRGPPITAPSQAKCHTRHLTRGRSMRSEEASEYAG</sequence>
<dbReference type="Proteomes" id="UP000076738">
    <property type="component" value="Unassembled WGS sequence"/>
</dbReference>
<feature type="compositionally biased region" description="Polar residues" evidence="1">
    <location>
        <begin position="72"/>
        <end position="85"/>
    </location>
</feature>
<dbReference type="AlphaFoldDB" id="A0A167Q8X3"/>
<accession>A0A167Q8X3</accession>
<gene>
    <name evidence="2" type="ORF">CALVIDRAFT_385109</name>
</gene>
<organism evidence="2 3">
    <name type="scientific">Calocera viscosa (strain TUFC12733)</name>
    <dbReference type="NCBI Taxonomy" id="1330018"/>
    <lineage>
        <taxon>Eukaryota</taxon>
        <taxon>Fungi</taxon>
        <taxon>Dikarya</taxon>
        <taxon>Basidiomycota</taxon>
        <taxon>Agaricomycotina</taxon>
        <taxon>Dacrymycetes</taxon>
        <taxon>Dacrymycetales</taxon>
        <taxon>Dacrymycetaceae</taxon>
        <taxon>Calocera</taxon>
    </lineage>
</organism>
<evidence type="ECO:0000313" key="2">
    <source>
        <dbReference type="EMBL" id="KZO99533.1"/>
    </source>
</evidence>
<feature type="compositionally biased region" description="Basic residues" evidence="1">
    <location>
        <begin position="151"/>
        <end position="161"/>
    </location>
</feature>
<evidence type="ECO:0000313" key="3">
    <source>
        <dbReference type="Proteomes" id="UP000076738"/>
    </source>
</evidence>